<organism evidence="2 3">
    <name type="scientific">Mycobacterium colombiense</name>
    <dbReference type="NCBI Taxonomy" id="339268"/>
    <lineage>
        <taxon>Bacteria</taxon>
        <taxon>Bacillati</taxon>
        <taxon>Actinomycetota</taxon>
        <taxon>Actinomycetes</taxon>
        <taxon>Mycobacteriales</taxon>
        <taxon>Mycobacteriaceae</taxon>
        <taxon>Mycobacterium</taxon>
        <taxon>Mycobacterium avium complex (MAC)</taxon>
    </lineage>
</organism>
<dbReference type="RefSeq" id="WP_065056150.1">
    <property type="nucleotide sequence ID" value="NZ_LZKW01000379.1"/>
</dbReference>
<protein>
    <recommendedName>
        <fullName evidence="1">Methyltransferase type 11 domain-containing protein</fullName>
    </recommendedName>
</protein>
<dbReference type="Proteomes" id="UP000093894">
    <property type="component" value="Unassembled WGS sequence"/>
</dbReference>
<evidence type="ECO:0000313" key="2">
    <source>
        <dbReference type="EMBL" id="OBJ58802.1"/>
    </source>
</evidence>
<evidence type="ECO:0000313" key="3">
    <source>
        <dbReference type="Proteomes" id="UP000093894"/>
    </source>
</evidence>
<dbReference type="AlphaFoldDB" id="A0A853LXF3"/>
<feature type="domain" description="Methyltransferase type 11" evidence="1">
    <location>
        <begin position="59"/>
        <end position="145"/>
    </location>
</feature>
<name>A0A853LXF3_9MYCO</name>
<dbReference type="Pfam" id="PF08241">
    <property type="entry name" value="Methyltransf_11"/>
    <property type="match status" value="1"/>
</dbReference>
<dbReference type="InterPro" id="IPR029063">
    <property type="entry name" value="SAM-dependent_MTases_sf"/>
</dbReference>
<dbReference type="GO" id="GO:0008757">
    <property type="term" value="F:S-adenosylmethionine-dependent methyltransferase activity"/>
    <property type="evidence" value="ECO:0007669"/>
    <property type="project" value="InterPro"/>
</dbReference>
<accession>A0A853LXF3</accession>
<sequence length="283" mass="32391">MTTEKEDLEFTAHNIRLDDGTFTKSEFTDSIAQHPWFVSARGILDTVFPGDKSNFRVADVGCLEGGYAVEFARMGFQVLGIEVRESNVAACNYVKSKTDLPQLEFVQDNAMNLARYGVFDAVFCCGLLYHLDRPKEFLETVSGVTSKLLILQTHFSLISGNDRRFRLPTRVRWFADRILRRPVPTKFVLSSPGENEGLPGRWYTEFANQRSFSQRETAKWASWDNHRSFWIQREQLLQTIQDVGFDLVMEEYDNLKPSIAENLLAGSYESDLRGTFIGIKTQN</sequence>
<dbReference type="SUPFAM" id="SSF53335">
    <property type="entry name" value="S-adenosyl-L-methionine-dependent methyltransferases"/>
    <property type="match status" value="1"/>
</dbReference>
<gene>
    <name evidence="2" type="ORF">A5628_13160</name>
</gene>
<comment type="caution">
    <text evidence="2">The sequence shown here is derived from an EMBL/GenBank/DDBJ whole genome shotgun (WGS) entry which is preliminary data.</text>
</comment>
<reference evidence="2 3" key="1">
    <citation type="submission" date="2016-06" db="EMBL/GenBank/DDBJ databases">
        <authorList>
            <person name="Sutton G."/>
            <person name="Brinkac L."/>
            <person name="Sanka R."/>
            <person name="Adams M."/>
            <person name="Lau E."/>
            <person name="Garcia-Basteiro A."/>
            <person name="Lopez-Varela E."/>
            <person name="Palencia S."/>
        </authorList>
    </citation>
    <scope>NUCLEOTIDE SEQUENCE [LARGE SCALE GENOMIC DNA]</scope>
    <source>
        <strain evidence="2 3">1164983.0</strain>
    </source>
</reference>
<evidence type="ECO:0000259" key="1">
    <source>
        <dbReference type="Pfam" id="PF08241"/>
    </source>
</evidence>
<dbReference type="CDD" id="cd02440">
    <property type="entry name" value="AdoMet_MTases"/>
    <property type="match status" value="1"/>
</dbReference>
<proteinExistence type="predicted"/>
<dbReference type="InterPro" id="IPR013216">
    <property type="entry name" value="Methyltransf_11"/>
</dbReference>
<dbReference type="EMBL" id="LZLG01000104">
    <property type="protein sequence ID" value="OBJ58802.1"/>
    <property type="molecule type" value="Genomic_DNA"/>
</dbReference>
<dbReference type="Gene3D" id="3.40.50.150">
    <property type="entry name" value="Vaccinia Virus protein VP39"/>
    <property type="match status" value="1"/>
</dbReference>